<keyword evidence="1" id="KW-1133">Transmembrane helix</keyword>
<evidence type="ECO:0000313" key="3">
    <source>
        <dbReference type="Proteomes" id="UP001457282"/>
    </source>
</evidence>
<gene>
    <name evidence="2" type="ORF">M0R45_036750</name>
</gene>
<reference evidence="2 3" key="1">
    <citation type="journal article" date="2023" name="G3 (Bethesda)">
        <title>A chromosome-length genome assembly and annotation of blackberry (Rubus argutus, cv. 'Hillquist').</title>
        <authorList>
            <person name="Bruna T."/>
            <person name="Aryal R."/>
            <person name="Dudchenko O."/>
            <person name="Sargent D.J."/>
            <person name="Mead D."/>
            <person name="Buti M."/>
            <person name="Cavallini A."/>
            <person name="Hytonen T."/>
            <person name="Andres J."/>
            <person name="Pham M."/>
            <person name="Weisz D."/>
            <person name="Mascagni F."/>
            <person name="Usai G."/>
            <person name="Natali L."/>
            <person name="Bassil N."/>
            <person name="Fernandez G.E."/>
            <person name="Lomsadze A."/>
            <person name="Armour M."/>
            <person name="Olukolu B."/>
            <person name="Poorten T."/>
            <person name="Britton C."/>
            <person name="Davik J."/>
            <person name="Ashrafi H."/>
            <person name="Aiden E.L."/>
            <person name="Borodovsky M."/>
            <person name="Worthington M."/>
        </authorList>
    </citation>
    <scope>NUCLEOTIDE SEQUENCE [LARGE SCALE GENOMIC DNA]</scope>
    <source>
        <strain evidence="2">PI 553951</strain>
    </source>
</reference>
<evidence type="ECO:0000256" key="1">
    <source>
        <dbReference type="SAM" id="Phobius"/>
    </source>
</evidence>
<dbReference type="GO" id="GO:0005634">
    <property type="term" value="C:nucleus"/>
    <property type="evidence" value="ECO:0007669"/>
    <property type="project" value="TreeGrafter"/>
</dbReference>
<dbReference type="AlphaFoldDB" id="A0AAW1VXY3"/>
<keyword evidence="1" id="KW-0472">Membrane</keyword>
<dbReference type="InterPro" id="IPR039768">
    <property type="entry name" value="Nmd3"/>
</dbReference>
<name>A0AAW1VXY3_RUBAR</name>
<feature type="transmembrane region" description="Helical" evidence="1">
    <location>
        <begin position="12"/>
        <end position="30"/>
    </location>
</feature>
<dbReference type="PANTHER" id="PTHR12746:SF2">
    <property type="entry name" value="60S RIBOSOMAL EXPORT PROTEIN NMD3"/>
    <property type="match status" value="1"/>
</dbReference>
<keyword evidence="3" id="KW-1185">Reference proteome</keyword>
<comment type="caution">
    <text evidence="2">The sequence shown here is derived from an EMBL/GenBank/DDBJ whole genome shotgun (WGS) entry which is preliminary data.</text>
</comment>
<dbReference type="GO" id="GO:0005737">
    <property type="term" value="C:cytoplasm"/>
    <property type="evidence" value="ECO:0007669"/>
    <property type="project" value="TreeGrafter"/>
</dbReference>
<proteinExistence type="predicted"/>
<dbReference type="GO" id="GO:0043023">
    <property type="term" value="F:ribosomal large subunit binding"/>
    <property type="evidence" value="ECO:0007669"/>
    <property type="project" value="InterPro"/>
</dbReference>
<evidence type="ECO:0000313" key="2">
    <source>
        <dbReference type="EMBL" id="KAK9912917.1"/>
    </source>
</evidence>
<organism evidence="2 3">
    <name type="scientific">Rubus argutus</name>
    <name type="common">Southern blackberry</name>
    <dbReference type="NCBI Taxonomy" id="59490"/>
    <lineage>
        <taxon>Eukaryota</taxon>
        <taxon>Viridiplantae</taxon>
        <taxon>Streptophyta</taxon>
        <taxon>Embryophyta</taxon>
        <taxon>Tracheophyta</taxon>
        <taxon>Spermatophyta</taxon>
        <taxon>Magnoliopsida</taxon>
        <taxon>eudicotyledons</taxon>
        <taxon>Gunneridae</taxon>
        <taxon>Pentapetalae</taxon>
        <taxon>rosids</taxon>
        <taxon>fabids</taxon>
        <taxon>Rosales</taxon>
        <taxon>Rosaceae</taxon>
        <taxon>Rosoideae</taxon>
        <taxon>Rosoideae incertae sedis</taxon>
        <taxon>Rubus</taxon>
    </lineage>
</organism>
<dbReference type="EMBL" id="JBEDUW010000007">
    <property type="protein sequence ID" value="KAK9912917.1"/>
    <property type="molecule type" value="Genomic_DNA"/>
</dbReference>
<sequence>MFTGNKISIQTGIGTAIVIAGVAVYSYLMAKIEEEKQTVGSVLCCKCGIPMAPNAANMCVKCLRYEADITEVVRVND</sequence>
<dbReference type="GO" id="GO:0000055">
    <property type="term" value="P:ribosomal large subunit export from nucleus"/>
    <property type="evidence" value="ECO:0007669"/>
    <property type="project" value="TreeGrafter"/>
</dbReference>
<accession>A0AAW1VXY3</accession>
<keyword evidence="1" id="KW-0812">Transmembrane</keyword>
<dbReference type="Proteomes" id="UP001457282">
    <property type="component" value="Unassembled WGS sequence"/>
</dbReference>
<dbReference type="PANTHER" id="PTHR12746">
    <property type="entry name" value="NONSENSE-MEDIATED MRNA DECAY PROTEIN 3"/>
    <property type="match status" value="1"/>
</dbReference>
<protein>
    <submittedName>
        <fullName evidence="2">Uncharacterized protein</fullName>
    </submittedName>
</protein>